<sequence length="462" mass="49852">MHSNGCSDRESVVATLDRLGRAVDALVEVSFEALTTPERLRVLERLEVVARRLPAAQYALLNQLDEQAGEAELGGRLAAVVASRLRITRSEAGRRVAEAAEVGPRRALSGQPVGPVLTATAVALRQGVVGEGHVRVIRDFFRQLPAGVDVGTRDRAEAHLAKLATQFRPDQLARLAGRLMDCLNPDGRHSDEDRARRRGLSLGRQGLDGMSRISGWLTPEARAGLEAVWAKLAAPGMCNPEDEAAVVDGPVSRDAADRDSRSVSQRQHDGFNAALRAVLASGELGQHNGLPASIIVSTTLKELEAAAGRGLTGGGTLLPMSDVIRLARHAHHYLAVFDRGEAIGLYHAKRLATPGQRIVLYAKDRGCTRPGCDVAGYQCEVHHVAAWAISGRTDINQLTLACGPDHKLLEQGWRTRKNAHGDTEWLPPPHLDHGQPRTNSYHHPEKLLRDSADDDDEGHGAA</sequence>
<comment type="similarity">
    <text evidence="1">Belongs to the Rv1128c/1148c/1588c/1702c/1945/3466 family.</text>
</comment>
<reference evidence="4" key="1">
    <citation type="submission" date="2022-06" db="EMBL/GenBank/DDBJ databases">
        <title>Complete genome sequence of Mycobacterium pseudoshottsii NJB1907-Z4.</title>
        <authorList>
            <person name="Komine T."/>
            <person name="Fukano H."/>
            <person name="Wada S."/>
        </authorList>
    </citation>
    <scope>NUCLEOTIDE SEQUENCE</scope>
    <source>
        <strain evidence="4">NJB1907-Z4</strain>
    </source>
</reference>
<evidence type="ECO:0000256" key="2">
    <source>
        <dbReference type="SAM" id="MobiDB-lite"/>
    </source>
</evidence>
<feature type="compositionally biased region" description="Acidic residues" evidence="2">
    <location>
        <begin position="452"/>
        <end position="462"/>
    </location>
</feature>
<feature type="domain" description="HNH nuclease" evidence="3">
    <location>
        <begin position="355"/>
        <end position="407"/>
    </location>
</feature>
<dbReference type="GO" id="GO:0004519">
    <property type="term" value="F:endonuclease activity"/>
    <property type="evidence" value="ECO:0007669"/>
    <property type="project" value="InterPro"/>
</dbReference>
<organism evidence="4 5">
    <name type="scientific">Mycobacterium pseudoshottsii</name>
    <dbReference type="NCBI Taxonomy" id="265949"/>
    <lineage>
        <taxon>Bacteria</taxon>
        <taxon>Bacillati</taxon>
        <taxon>Actinomycetota</taxon>
        <taxon>Actinomycetes</taxon>
        <taxon>Mycobacteriales</taxon>
        <taxon>Mycobacteriaceae</taxon>
        <taxon>Mycobacterium</taxon>
        <taxon>Mycobacterium ulcerans group</taxon>
    </lineage>
</organism>
<evidence type="ECO:0000313" key="5">
    <source>
        <dbReference type="Proteomes" id="UP001058626"/>
    </source>
</evidence>
<dbReference type="InterPro" id="IPR003615">
    <property type="entry name" value="HNH_nuc"/>
</dbReference>
<dbReference type="RefSeq" id="WP_020787159.1">
    <property type="nucleotide sequence ID" value="NZ_AP026367.1"/>
</dbReference>
<dbReference type="Pfam" id="PF02720">
    <property type="entry name" value="DUF222"/>
    <property type="match status" value="1"/>
</dbReference>
<evidence type="ECO:0000256" key="1">
    <source>
        <dbReference type="ARBA" id="ARBA00023450"/>
    </source>
</evidence>
<dbReference type="InterPro" id="IPR003870">
    <property type="entry name" value="DUF222"/>
</dbReference>
<dbReference type="Proteomes" id="UP001058626">
    <property type="component" value="Chromosome"/>
</dbReference>
<dbReference type="Pfam" id="PF01844">
    <property type="entry name" value="HNH"/>
    <property type="match status" value="1"/>
</dbReference>
<feature type="compositionally biased region" description="Basic and acidic residues" evidence="2">
    <location>
        <begin position="442"/>
        <end position="451"/>
    </location>
</feature>
<dbReference type="SMART" id="SM00507">
    <property type="entry name" value="HNHc"/>
    <property type="match status" value="1"/>
</dbReference>
<dbReference type="GO" id="GO:0008270">
    <property type="term" value="F:zinc ion binding"/>
    <property type="evidence" value="ECO:0007669"/>
    <property type="project" value="InterPro"/>
</dbReference>
<protein>
    <recommendedName>
        <fullName evidence="3">HNH nuclease domain-containing protein</fullName>
    </recommendedName>
</protein>
<evidence type="ECO:0000259" key="3">
    <source>
        <dbReference type="SMART" id="SM00507"/>
    </source>
</evidence>
<name>A0A9N7LQZ2_9MYCO</name>
<proteinExistence type="inferred from homology"/>
<dbReference type="CDD" id="cd00085">
    <property type="entry name" value="HNHc"/>
    <property type="match status" value="1"/>
</dbReference>
<evidence type="ECO:0000313" key="4">
    <source>
        <dbReference type="EMBL" id="BDN82961.1"/>
    </source>
</evidence>
<dbReference type="AlphaFoldDB" id="A0A9N7LQZ2"/>
<keyword evidence="5" id="KW-1185">Reference proteome</keyword>
<gene>
    <name evidence="4" type="ORF">NJB1907Z4_C31760</name>
</gene>
<feature type="region of interest" description="Disordered" evidence="2">
    <location>
        <begin position="419"/>
        <end position="462"/>
    </location>
</feature>
<accession>A0A9N7LQZ2</accession>
<dbReference type="EMBL" id="AP026367">
    <property type="protein sequence ID" value="BDN82961.1"/>
    <property type="molecule type" value="Genomic_DNA"/>
</dbReference>
<dbReference type="GO" id="GO:0003676">
    <property type="term" value="F:nucleic acid binding"/>
    <property type="evidence" value="ECO:0007669"/>
    <property type="project" value="InterPro"/>
</dbReference>
<dbReference type="InterPro" id="IPR002711">
    <property type="entry name" value="HNH"/>
</dbReference>